<dbReference type="AlphaFoldDB" id="A0A380H203"/>
<dbReference type="PROSITE" id="PS00211">
    <property type="entry name" value="ABC_TRANSPORTER_1"/>
    <property type="match status" value="1"/>
</dbReference>
<evidence type="ECO:0000256" key="2">
    <source>
        <dbReference type="ARBA" id="ARBA00022448"/>
    </source>
</evidence>
<accession>A0A380H203</accession>
<reference evidence="10 11" key="1">
    <citation type="submission" date="2018-06" db="EMBL/GenBank/DDBJ databases">
        <authorList>
            <consortium name="Pathogen Informatics"/>
            <person name="Doyle S."/>
        </authorList>
    </citation>
    <scope>NUCLEOTIDE SEQUENCE [LARGE SCALE GENOMIC DNA]</scope>
    <source>
        <strain evidence="10 11">NCTC11807</strain>
    </source>
</reference>
<comment type="subcellular location">
    <subcellularLocation>
        <location evidence="1 8">Cell membrane</location>
        <topology evidence="1 8">Peripheral membrane protein</topology>
    </subcellularLocation>
</comment>
<proteinExistence type="inferred from homology"/>
<dbReference type="GO" id="GO:0016887">
    <property type="term" value="F:ATP hydrolysis activity"/>
    <property type="evidence" value="ECO:0007669"/>
    <property type="project" value="InterPro"/>
</dbReference>
<keyword evidence="7 8" id="KW-0472">Membrane</keyword>
<keyword evidence="6" id="KW-1278">Translocase</keyword>
<evidence type="ECO:0000256" key="8">
    <source>
        <dbReference type="RuleBase" id="RU365104"/>
    </source>
</evidence>
<organism evidence="10 11">
    <name type="scientific">Staphylococcus saccharolyticus</name>
    <dbReference type="NCBI Taxonomy" id="33028"/>
    <lineage>
        <taxon>Bacteria</taxon>
        <taxon>Bacillati</taxon>
        <taxon>Bacillota</taxon>
        <taxon>Bacilli</taxon>
        <taxon>Bacillales</taxon>
        <taxon>Staphylococcaceae</taxon>
        <taxon>Staphylococcus</taxon>
    </lineage>
</organism>
<keyword evidence="11" id="KW-1185">Reference proteome</keyword>
<evidence type="ECO:0000313" key="10">
    <source>
        <dbReference type="EMBL" id="SUM69532.1"/>
    </source>
</evidence>
<dbReference type="InterPro" id="IPR030946">
    <property type="entry name" value="EcfA2"/>
</dbReference>
<dbReference type="SMART" id="SM00382">
    <property type="entry name" value="AAA"/>
    <property type="match status" value="1"/>
</dbReference>
<comment type="function">
    <text evidence="8">ATP-binding (A) component of a common energy-coupling factor (ECF) ABC-transporter complex.</text>
</comment>
<dbReference type="InterPro" id="IPR050095">
    <property type="entry name" value="ECF_ABC_transporter_ATP-bd"/>
</dbReference>
<dbReference type="InterPro" id="IPR015856">
    <property type="entry name" value="ABC_transpr_CbiO/EcfA_su"/>
</dbReference>
<keyword evidence="2 8" id="KW-0813">Transport</keyword>
<keyword evidence="4 8" id="KW-0547">Nucleotide-binding</keyword>
<dbReference type="PROSITE" id="PS50893">
    <property type="entry name" value="ABC_TRANSPORTER_2"/>
    <property type="match status" value="1"/>
</dbReference>
<comment type="similarity">
    <text evidence="8">Belongs to the ABC transporter superfamily. Energy-coupling factor EcfA family.</text>
</comment>
<dbReference type="SUPFAM" id="SSF52540">
    <property type="entry name" value="P-loop containing nucleoside triphosphate hydrolases"/>
    <property type="match status" value="1"/>
</dbReference>
<dbReference type="InterPro" id="IPR003439">
    <property type="entry name" value="ABC_transporter-like_ATP-bd"/>
</dbReference>
<dbReference type="FunFam" id="3.40.50.300:FF:000224">
    <property type="entry name" value="Energy-coupling factor transporter ATP-binding protein EcfA"/>
    <property type="match status" value="1"/>
</dbReference>
<evidence type="ECO:0000256" key="7">
    <source>
        <dbReference type="ARBA" id="ARBA00023136"/>
    </source>
</evidence>
<feature type="domain" description="ABC transporter" evidence="9">
    <location>
        <begin position="3"/>
        <end position="246"/>
    </location>
</feature>
<dbReference type="GO" id="GO:0015087">
    <property type="term" value="F:cobalt ion transmembrane transporter activity"/>
    <property type="evidence" value="ECO:0007669"/>
    <property type="project" value="UniProtKB-ARBA"/>
</dbReference>
<protein>
    <recommendedName>
        <fullName evidence="8">Energy-coupling factor transporter ATP-binding protein EcfA2</fullName>
        <ecNumber evidence="8">7.-.-.-</ecNumber>
    </recommendedName>
</protein>
<dbReference type="Gene3D" id="3.40.50.300">
    <property type="entry name" value="P-loop containing nucleotide triphosphate hydrolases"/>
    <property type="match status" value="1"/>
</dbReference>
<evidence type="ECO:0000256" key="5">
    <source>
        <dbReference type="ARBA" id="ARBA00022840"/>
    </source>
</evidence>
<dbReference type="GO" id="GO:0042626">
    <property type="term" value="F:ATPase-coupled transmembrane transporter activity"/>
    <property type="evidence" value="ECO:0007669"/>
    <property type="project" value="TreeGrafter"/>
</dbReference>
<dbReference type="Proteomes" id="UP000255425">
    <property type="component" value="Unassembled WGS sequence"/>
</dbReference>
<dbReference type="PANTHER" id="PTHR43553">
    <property type="entry name" value="HEAVY METAL TRANSPORTER"/>
    <property type="match status" value="1"/>
</dbReference>
<keyword evidence="3 8" id="KW-1003">Cell membrane</keyword>
<evidence type="ECO:0000256" key="1">
    <source>
        <dbReference type="ARBA" id="ARBA00004202"/>
    </source>
</evidence>
<dbReference type="EC" id="7.-.-.-" evidence="8"/>
<keyword evidence="10" id="KW-0378">Hydrolase</keyword>
<dbReference type="GeneID" id="63934742"/>
<evidence type="ECO:0000256" key="4">
    <source>
        <dbReference type="ARBA" id="ARBA00022741"/>
    </source>
</evidence>
<name>A0A380H203_9STAP</name>
<dbReference type="InterPro" id="IPR003593">
    <property type="entry name" value="AAA+_ATPase"/>
</dbReference>
<dbReference type="InterPro" id="IPR027417">
    <property type="entry name" value="P-loop_NTPase"/>
</dbReference>
<dbReference type="RefSeq" id="WP_115312862.1">
    <property type="nucleotide sequence ID" value="NZ_CP066042.1"/>
</dbReference>
<sequence length="286" mass="33146">MSIRLNHVSYTYQKGTPYEYKAIEDITLKFEQGKYYAIIGQTGSGKSTLIQHLNALLKPSDGSINIDSVEITNKTKDKYLKNIRQYVGIVFQFPESQLFEDSVEKEIEFGPKNFNMDLEKVKNKAFQLFIDLGFSREVMSLSPFQMSGGQMRKVALVSILAIDPKIIILDEPTAGLDPRSKNQIMSLIKRIQLEENKTIILVSHDMDDVARYADEIIVLNKGKVVEQAEPRFLFKQVDKLINWHINLPKTIKLQRDFENKYNISLPKLALNEEEFVEMYKEWRNEK</sequence>
<evidence type="ECO:0000259" key="9">
    <source>
        <dbReference type="PROSITE" id="PS50893"/>
    </source>
</evidence>
<gene>
    <name evidence="10" type="primary">cbiO_2</name>
    <name evidence="10" type="ORF">NCTC11807_00866</name>
</gene>
<dbReference type="GO" id="GO:0005524">
    <property type="term" value="F:ATP binding"/>
    <property type="evidence" value="ECO:0007669"/>
    <property type="project" value="UniProtKB-UniRule"/>
</dbReference>
<dbReference type="InterPro" id="IPR017871">
    <property type="entry name" value="ABC_transporter-like_CS"/>
</dbReference>
<dbReference type="NCBIfam" id="TIGR04521">
    <property type="entry name" value="ECF_ATPase_2"/>
    <property type="match status" value="1"/>
</dbReference>
<dbReference type="CDD" id="cd03225">
    <property type="entry name" value="ABC_cobalt_CbiO_domain1"/>
    <property type="match status" value="1"/>
</dbReference>
<comment type="subunit">
    <text evidence="8">Forms a stable energy-coupling factor (ECF) transporter complex composed of 2 membrane-embedded substrate-binding proteins (S component), 2 ATP-binding proteins (A component) and 2 transmembrane proteins (T component).</text>
</comment>
<evidence type="ECO:0000313" key="11">
    <source>
        <dbReference type="Proteomes" id="UP000255425"/>
    </source>
</evidence>
<dbReference type="Pfam" id="PF00005">
    <property type="entry name" value="ABC_tran"/>
    <property type="match status" value="1"/>
</dbReference>
<evidence type="ECO:0000256" key="6">
    <source>
        <dbReference type="ARBA" id="ARBA00022967"/>
    </source>
</evidence>
<keyword evidence="5 8" id="KW-0067">ATP-binding</keyword>
<dbReference type="PANTHER" id="PTHR43553:SF27">
    <property type="entry name" value="ENERGY-COUPLING FACTOR TRANSPORTER ATP-BINDING PROTEIN ECFA2"/>
    <property type="match status" value="1"/>
</dbReference>
<evidence type="ECO:0000256" key="3">
    <source>
        <dbReference type="ARBA" id="ARBA00022475"/>
    </source>
</evidence>
<dbReference type="EMBL" id="UHDZ01000001">
    <property type="protein sequence ID" value="SUM69532.1"/>
    <property type="molecule type" value="Genomic_DNA"/>
</dbReference>
<dbReference type="NCBIfam" id="NF010166">
    <property type="entry name" value="PRK13646.1"/>
    <property type="match status" value="1"/>
</dbReference>
<dbReference type="GO" id="GO:0043190">
    <property type="term" value="C:ATP-binding cassette (ABC) transporter complex"/>
    <property type="evidence" value="ECO:0007669"/>
    <property type="project" value="TreeGrafter"/>
</dbReference>